<sequence length="403" mass="46930">MYENLKGRFWWNNMKREIAAFVSRCLTCQLVKAEHQRPPGLLQPLEIPEWKWEHITMDFISGLPRTKKGNNSIWVIVDRLTKSAHFIPMKTGEKMHMLPLAELFVNEIVSRHGQPVSITSDRDSRFVSRFWKTLHESMGTKLQFSIAYHPQTDGQSERTIQTLEDMLRACVLDFKTQWDETLPLCEFAYNNSYHSSIGMAPFEALYGRRCRTPVCWEEVGIRSFHGPTMVSPTRGTLRFGQRGKLSRRYIGPYDIVSKIGDVAYRLALPPELSGVHNVFHVSMLKKYVPDPSHVLRHEALEIREDATYVEKPIQIIDTKEQELRTRTIQWVKVLWENHGPEEATWELRDQVQKKYPHLLPETVVSDPFLWYSDPAPVIAFEEEPEGAVDEPQRLVEWQADDVM</sequence>
<name>A0ACC2LS61_PERAE</name>
<evidence type="ECO:0000313" key="2">
    <source>
        <dbReference type="Proteomes" id="UP001234297"/>
    </source>
</evidence>
<gene>
    <name evidence="1" type="ORF">MRB53_010300</name>
</gene>
<proteinExistence type="predicted"/>
<organism evidence="1 2">
    <name type="scientific">Persea americana</name>
    <name type="common">Avocado</name>
    <dbReference type="NCBI Taxonomy" id="3435"/>
    <lineage>
        <taxon>Eukaryota</taxon>
        <taxon>Viridiplantae</taxon>
        <taxon>Streptophyta</taxon>
        <taxon>Embryophyta</taxon>
        <taxon>Tracheophyta</taxon>
        <taxon>Spermatophyta</taxon>
        <taxon>Magnoliopsida</taxon>
        <taxon>Magnoliidae</taxon>
        <taxon>Laurales</taxon>
        <taxon>Lauraceae</taxon>
        <taxon>Persea</taxon>
    </lineage>
</organism>
<keyword evidence="2" id="KW-1185">Reference proteome</keyword>
<dbReference type="EMBL" id="CM056811">
    <property type="protein sequence ID" value="KAJ8636033.1"/>
    <property type="molecule type" value="Genomic_DNA"/>
</dbReference>
<accession>A0ACC2LS61</accession>
<comment type="caution">
    <text evidence="1">The sequence shown here is derived from an EMBL/GenBank/DDBJ whole genome shotgun (WGS) entry which is preliminary data.</text>
</comment>
<protein>
    <submittedName>
        <fullName evidence="1">Uncharacterized protein</fullName>
    </submittedName>
</protein>
<dbReference type="Proteomes" id="UP001234297">
    <property type="component" value="Chromosome 3"/>
</dbReference>
<evidence type="ECO:0000313" key="1">
    <source>
        <dbReference type="EMBL" id="KAJ8636033.1"/>
    </source>
</evidence>
<reference evidence="1 2" key="1">
    <citation type="journal article" date="2022" name="Hortic Res">
        <title>A haplotype resolved chromosomal level avocado genome allows analysis of novel avocado genes.</title>
        <authorList>
            <person name="Nath O."/>
            <person name="Fletcher S.J."/>
            <person name="Hayward A."/>
            <person name="Shaw L.M."/>
            <person name="Masouleh A.K."/>
            <person name="Furtado A."/>
            <person name="Henry R.J."/>
            <person name="Mitter N."/>
        </authorList>
    </citation>
    <scope>NUCLEOTIDE SEQUENCE [LARGE SCALE GENOMIC DNA]</scope>
    <source>
        <strain evidence="2">cv. Hass</strain>
    </source>
</reference>